<keyword evidence="4 12" id="KW-0812">Transmembrane</keyword>
<accession>A0A915I862</accession>
<evidence type="ECO:0000259" key="13">
    <source>
        <dbReference type="SMART" id="SM00079"/>
    </source>
</evidence>
<evidence type="ECO:0000256" key="3">
    <source>
        <dbReference type="ARBA" id="ARBA00022448"/>
    </source>
</evidence>
<evidence type="ECO:0000256" key="7">
    <source>
        <dbReference type="ARBA" id="ARBA00023136"/>
    </source>
</evidence>
<dbReference type="FunFam" id="3.40.190.10:FF:000087">
    <property type="entry name" value="glutamate receptor 4 isoform X2"/>
    <property type="match status" value="1"/>
</dbReference>
<evidence type="ECO:0000256" key="9">
    <source>
        <dbReference type="ARBA" id="ARBA00023180"/>
    </source>
</evidence>
<name>A0A915I862_ROMCU</name>
<keyword evidence="10" id="KW-1071">Ligand-gated ion channel</keyword>
<evidence type="ECO:0000256" key="10">
    <source>
        <dbReference type="ARBA" id="ARBA00023286"/>
    </source>
</evidence>
<dbReference type="SUPFAM" id="SSF53850">
    <property type="entry name" value="Periplasmic binding protein-like II"/>
    <property type="match status" value="1"/>
</dbReference>
<dbReference type="Gene3D" id="3.40.190.10">
    <property type="entry name" value="Periplasmic binding protein-like II"/>
    <property type="match status" value="2"/>
</dbReference>
<evidence type="ECO:0000256" key="12">
    <source>
        <dbReference type="SAM" id="Phobius"/>
    </source>
</evidence>
<evidence type="ECO:0000256" key="1">
    <source>
        <dbReference type="ARBA" id="ARBA00004141"/>
    </source>
</evidence>
<evidence type="ECO:0000313" key="15">
    <source>
        <dbReference type="WBParaSite" id="nRc.2.0.1.t09519-RA"/>
    </source>
</evidence>
<dbReference type="WBParaSite" id="nRc.2.0.1.t09519-RA">
    <property type="protein sequence ID" value="nRc.2.0.1.t09519-RA"/>
    <property type="gene ID" value="nRc.2.0.1.g09519"/>
</dbReference>
<dbReference type="AlphaFoldDB" id="A0A915I862"/>
<dbReference type="Pfam" id="PF00060">
    <property type="entry name" value="Lig_chan"/>
    <property type="match status" value="1"/>
</dbReference>
<keyword evidence="11" id="KW-0407">Ion channel</keyword>
<comment type="subcellular location">
    <subcellularLocation>
        <location evidence="1">Membrane</location>
        <topology evidence="1">Multi-pass membrane protein</topology>
    </subcellularLocation>
</comment>
<dbReference type="OMA" id="NTHELGM"/>
<keyword evidence="7 12" id="KW-0472">Membrane</keyword>
<comment type="similarity">
    <text evidence="2">Belongs to the glutamate-gated ion channel (TC 1.A.10.1) family.</text>
</comment>
<evidence type="ECO:0000256" key="11">
    <source>
        <dbReference type="ARBA" id="ARBA00023303"/>
    </source>
</evidence>
<keyword evidence="9" id="KW-0325">Glycoprotein</keyword>
<keyword evidence="3" id="KW-0813">Transport</keyword>
<evidence type="ECO:0000256" key="4">
    <source>
        <dbReference type="ARBA" id="ARBA00022692"/>
    </source>
</evidence>
<dbReference type="GO" id="GO:0015276">
    <property type="term" value="F:ligand-gated monoatomic ion channel activity"/>
    <property type="evidence" value="ECO:0007669"/>
    <property type="project" value="InterPro"/>
</dbReference>
<keyword evidence="5 12" id="KW-1133">Transmembrane helix</keyword>
<evidence type="ECO:0000313" key="14">
    <source>
        <dbReference type="Proteomes" id="UP000887565"/>
    </source>
</evidence>
<dbReference type="GO" id="GO:0016020">
    <property type="term" value="C:membrane"/>
    <property type="evidence" value="ECO:0007669"/>
    <property type="project" value="UniProtKB-SubCell"/>
</dbReference>
<evidence type="ECO:0000256" key="6">
    <source>
        <dbReference type="ARBA" id="ARBA00023065"/>
    </source>
</evidence>
<keyword evidence="14" id="KW-1185">Reference proteome</keyword>
<dbReference type="InterPro" id="IPR015683">
    <property type="entry name" value="Ionotropic_Glu_rcpt"/>
</dbReference>
<dbReference type="Proteomes" id="UP000887565">
    <property type="component" value="Unplaced"/>
</dbReference>
<keyword evidence="8" id="KW-0675">Receptor</keyword>
<proteinExistence type="inferred from homology"/>
<keyword evidence="6" id="KW-0406">Ion transport</keyword>
<feature type="domain" description="Ionotropic glutamate receptor C-terminal" evidence="13">
    <location>
        <begin position="1"/>
        <end position="162"/>
    </location>
</feature>
<evidence type="ECO:0000256" key="5">
    <source>
        <dbReference type="ARBA" id="ARBA00022989"/>
    </source>
</evidence>
<reference evidence="15" key="1">
    <citation type="submission" date="2022-11" db="UniProtKB">
        <authorList>
            <consortium name="WormBaseParasite"/>
        </authorList>
    </citation>
    <scope>IDENTIFICATION</scope>
</reference>
<organism evidence="14 15">
    <name type="scientific">Romanomermis culicivorax</name>
    <name type="common">Nematode worm</name>
    <dbReference type="NCBI Taxonomy" id="13658"/>
    <lineage>
        <taxon>Eukaryota</taxon>
        <taxon>Metazoa</taxon>
        <taxon>Ecdysozoa</taxon>
        <taxon>Nematoda</taxon>
        <taxon>Enoplea</taxon>
        <taxon>Dorylaimia</taxon>
        <taxon>Mermithida</taxon>
        <taxon>Mermithoidea</taxon>
        <taxon>Mermithidae</taxon>
        <taxon>Romanomermis</taxon>
    </lineage>
</organism>
<feature type="transmembrane region" description="Helical" evidence="12">
    <location>
        <begin position="189"/>
        <end position="211"/>
    </location>
</feature>
<sequence>MIIVSSYTANLAAFLTLEKMSTPIESAEDLAKQTKIKYGIQANGSTELFFKESTVQLHERMYLFMTSQPQPVMVSTYDDGIEKVRASKSGRYAFILEATTNDYINSRPPCNTMKVGSQNLNSVGFGVATPFGSDLRARINLAILELQETGELNKLEKKWWYEKGGKQCDKLAVASKDGQSSLTQGKVAGIFYILIAGVIVAVIISLGEFIYRSRLEARKTNQTFSRSLRSNLNLSLHGHKDRDTLPANTLEIPPS</sequence>
<evidence type="ECO:0000256" key="8">
    <source>
        <dbReference type="ARBA" id="ARBA00023170"/>
    </source>
</evidence>
<protein>
    <submittedName>
        <fullName evidence="15">Ionotropic glutamate receptor C-terminal domain-containing protein</fullName>
    </submittedName>
</protein>
<dbReference type="PANTHER" id="PTHR18966">
    <property type="entry name" value="IONOTROPIC GLUTAMATE RECEPTOR"/>
    <property type="match status" value="1"/>
</dbReference>
<dbReference type="SMART" id="SM00079">
    <property type="entry name" value="PBPe"/>
    <property type="match status" value="1"/>
</dbReference>
<dbReference type="InterPro" id="IPR001320">
    <property type="entry name" value="Iontro_rcpt_C"/>
</dbReference>
<evidence type="ECO:0000256" key="2">
    <source>
        <dbReference type="ARBA" id="ARBA00008685"/>
    </source>
</evidence>